<evidence type="ECO:0000256" key="1">
    <source>
        <dbReference type="ARBA" id="ARBA00004514"/>
    </source>
</evidence>
<keyword evidence="8" id="KW-0547">Nucleotide-binding</keyword>
<dbReference type="GO" id="GO:0006629">
    <property type="term" value="P:lipid metabolic process"/>
    <property type="evidence" value="ECO:0007669"/>
    <property type="project" value="UniProtKB-KW"/>
</dbReference>
<dbReference type="EMBL" id="DF237811">
    <property type="protein sequence ID" value="GAQ91816.1"/>
    <property type="molecule type" value="Genomic_DNA"/>
</dbReference>
<keyword evidence="10" id="KW-0443">Lipid metabolism</keyword>
<keyword evidence="15" id="KW-0456">Lyase</keyword>
<dbReference type="GO" id="GO:0005829">
    <property type="term" value="C:cytosol"/>
    <property type="evidence" value="ECO:0007669"/>
    <property type="project" value="UniProtKB-SubCell"/>
</dbReference>
<reference evidence="15 16" key="1">
    <citation type="journal article" date="2014" name="Nat. Commun.">
        <title>Klebsormidium flaccidum genome reveals primary factors for plant terrestrial adaptation.</title>
        <authorList>
            <person name="Hori K."/>
            <person name="Maruyama F."/>
            <person name="Fujisawa T."/>
            <person name="Togashi T."/>
            <person name="Yamamoto N."/>
            <person name="Seo M."/>
            <person name="Sato S."/>
            <person name="Yamada T."/>
            <person name="Mori H."/>
            <person name="Tajima N."/>
            <person name="Moriyama T."/>
            <person name="Ikeuchi M."/>
            <person name="Watanabe M."/>
            <person name="Wada H."/>
            <person name="Kobayashi K."/>
            <person name="Saito M."/>
            <person name="Masuda T."/>
            <person name="Sasaki-Sekimoto Y."/>
            <person name="Mashiguchi K."/>
            <person name="Awai K."/>
            <person name="Shimojima M."/>
            <person name="Masuda S."/>
            <person name="Iwai M."/>
            <person name="Nobusawa T."/>
            <person name="Narise T."/>
            <person name="Kondo S."/>
            <person name="Saito H."/>
            <person name="Sato R."/>
            <person name="Murakawa M."/>
            <person name="Ihara Y."/>
            <person name="Oshima-Yamada Y."/>
            <person name="Ohtaka K."/>
            <person name="Satoh M."/>
            <person name="Sonobe K."/>
            <person name="Ishii M."/>
            <person name="Ohtani R."/>
            <person name="Kanamori-Sato M."/>
            <person name="Honoki R."/>
            <person name="Miyazaki D."/>
            <person name="Mochizuki H."/>
            <person name="Umetsu J."/>
            <person name="Higashi K."/>
            <person name="Shibata D."/>
            <person name="Kamiya Y."/>
            <person name="Sato N."/>
            <person name="Nakamura Y."/>
            <person name="Tabata S."/>
            <person name="Ida S."/>
            <person name="Kurokawa K."/>
            <person name="Ohta H."/>
        </authorList>
    </citation>
    <scope>NUCLEOTIDE SEQUENCE [LARGE SCALE GENOMIC DNA]</scope>
    <source>
        <strain evidence="15 16">NIES-2285</strain>
    </source>
</reference>
<evidence type="ECO:0000313" key="15">
    <source>
        <dbReference type="EMBL" id="GAQ91816.1"/>
    </source>
</evidence>
<dbReference type="FunFam" id="3.40.50.261:FF:000008">
    <property type="entry name" value="ATP-citrate synthase alpha chain protein"/>
    <property type="match status" value="1"/>
</dbReference>
<dbReference type="InterPro" id="IPR056749">
    <property type="entry name" value="Citrate_synth_N"/>
</dbReference>
<dbReference type="OMA" id="DMHVSGI"/>
<feature type="domain" description="ATP-citrate synthase citrate-binding" evidence="13">
    <location>
        <begin position="241"/>
        <end position="417"/>
    </location>
</feature>
<dbReference type="Proteomes" id="UP000054558">
    <property type="component" value="Unassembled WGS sequence"/>
</dbReference>
<dbReference type="SUPFAM" id="SSF52210">
    <property type="entry name" value="Succinyl-CoA synthetase domains"/>
    <property type="match status" value="1"/>
</dbReference>
<organism evidence="15 16">
    <name type="scientific">Klebsormidium nitens</name>
    <name type="common">Green alga</name>
    <name type="synonym">Ulothrix nitens</name>
    <dbReference type="NCBI Taxonomy" id="105231"/>
    <lineage>
        <taxon>Eukaryota</taxon>
        <taxon>Viridiplantae</taxon>
        <taxon>Streptophyta</taxon>
        <taxon>Klebsormidiophyceae</taxon>
        <taxon>Klebsormidiales</taxon>
        <taxon>Klebsormidiaceae</taxon>
        <taxon>Klebsormidium</taxon>
    </lineage>
</organism>
<dbReference type="Gene3D" id="3.30.470.110">
    <property type="match status" value="1"/>
</dbReference>
<dbReference type="Pfam" id="PF24948">
    <property type="entry name" value="Citrate_synth_N"/>
    <property type="match status" value="1"/>
</dbReference>
<evidence type="ECO:0000259" key="14">
    <source>
        <dbReference type="Pfam" id="PF24948"/>
    </source>
</evidence>
<protein>
    <recommendedName>
        <fullName evidence="4">ATP citrate synthase</fullName>
        <ecNumber evidence="4">2.3.3.8</ecNumber>
    </recommendedName>
</protein>
<evidence type="ECO:0000313" key="16">
    <source>
        <dbReference type="Proteomes" id="UP000054558"/>
    </source>
</evidence>
<evidence type="ECO:0000256" key="6">
    <source>
        <dbReference type="ARBA" id="ARBA00022516"/>
    </source>
</evidence>
<comment type="subunit">
    <text evidence="3">Heterooctamer of 4 alpha and 4 beta chains.</text>
</comment>
<dbReference type="InterPro" id="IPR016102">
    <property type="entry name" value="Succinyl-CoA_synth-like"/>
</dbReference>
<evidence type="ECO:0000256" key="12">
    <source>
        <dbReference type="ARBA" id="ARBA00047593"/>
    </source>
</evidence>
<keyword evidence="6" id="KW-0444">Lipid biosynthesis</keyword>
<accession>A0A1Y1ISQ9</accession>
<dbReference type="STRING" id="105231.A0A1Y1ISQ9"/>
<evidence type="ECO:0000256" key="9">
    <source>
        <dbReference type="ARBA" id="ARBA00022840"/>
    </source>
</evidence>
<evidence type="ECO:0000256" key="5">
    <source>
        <dbReference type="ARBA" id="ARBA00022490"/>
    </source>
</evidence>
<keyword evidence="11" id="KW-0012">Acyltransferase</keyword>
<evidence type="ECO:0000256" key="8">
    <source>
        <dbReference type="ARBA" id="ARBA00022741"/>
    </source>
</evidence>
<dbReference type="PANTHER" id="PTHR11815:SF10">
    <property type="entry name" value="SUCCINATE--COA LIGASE [GDP-FORMING] SUBUNIT BETA, MITOCHONDRIAL"/>
    <property type="match status" value="1"/>
</dbReference>
<dbReference type="AlphaFoldDB" id="A0A1Y1ISQ9"/>
<dbReference type="EC" id="2.3.3.8" evidence="4"/>
<evidence type="ECO:0000256" key="10">
    <source>
        <dbReference type="ARBA" id="ARBA00023098"/>
    </source>
</evidence>
<comment type="subcellular location">
    <subcellularLocation>
        <location evidence="1">Cytoplasm</location>
        <location evidence="1">Cytosol</location>
    </subcellularLocation>
</comment>
<dbReference type="OrthoDB" id="3261737at2759"/>
<keyword evidence="9" id="KW-0067">ATP-binding</keyword>
<comment type="catalytic activity">
    <reaction evidence="12">
        <text>oxaloacetate + acetyl-CoA + ADP + phosphate = citrate + ATP + CoA</text>
        <dbReference type="Rhea" id="RHEA:21160"/>
        <dbReference type="ChEBI" id="CHEBI:16452"/>
        <dbReference type="ChEBI" id="CHEBI:16947"/>
        <dbReference type="ChEBI" id="CHEBI:30616"/>
        <dbReference type="ChEBI" id="CHEBI:43474"/>
        <dbReference type="ChEBI" id="CHEBI:57287"/>
        <dbReference type="ChEBI" id="CHEBI:57288"/>
        <dbReference type="ChEBI" id="CHEBI:456216"/>
        <dbReference type="EC" id="2.3.3.8"/>
    </reaction>
</comment>
<dbReference type="GO" id="GO:0003878">
    <property type="term" value="F:ATP citrate synthase activity"/>
    <property type="evidence" value="ECO:0007669"/>
    <property type="project" value="UniProtKB-EC"/>
</dbReference>
<dbReference type="InterPro" id="IPR032263">
    <property type="entry name" value="Citrate-bd"/>
</dbReference>
<keyword evidence="7" id="KW-0808">Transferase</keyword>
<evidence type="ECO:0000256" key="7">
    <source>
        <dbReference type="ARBA" id="ARBA00022679"/>
    </source>
</evidence>
<evidence type="ECO:0000259" key="13">
    <source>
        <dbReference type="Pfam" id="PF16114"/>
    </source>
</evidence>
<proteinExistence type="inferred from homology"/>
<dbReference type="GO" id="GO:0006085">
    <property type="term" value="P:acetyl-CoA biosynthetic process"/>
    <property type="evidence" value="ECO:0007669"/>
    <property type="project" value="UniProtKB-ARBA"/>
</dbReference>
<gene>
    <name evidence="15" type="ORF">KFL_008620010</name>
</gene>
<dbReference type="FunFam" id="3.30.470.110:FF:000002">
    <property type="entry name" value="ATP-citrate synthase alpha chain protein"/>
    <property type="match status" value="1"/>
</dbReference>
<dbReference type="PANTHER" id="PTHR11815">
    <property type="entry name" value="SUCCINYL-COA SYNTHETASE BETA CHAIN"/>
    <property type="match status" value="1"/>
</dbReference>
<name>A0A1Y1ISQ9_KLENI</name>
<sequence length="428" mass="47232">MARKKIREYDSKRLLKEHMKRLAGVELPMNAAQVTAETDWSQLARDNPWLTKSRLVVKPDMLFGKRGKSGLVGLNLDLEGVEEFVAQRLGKSVEVSGTRGPVTHFIVEPFVPHDDEYYLSITSQRLGSDVRFSDAGGVEIEENWDKVKHVFVPSDSPLTPDLMAPLIATLPLEIHDVMQAFLAAAFAVYTDLDFSLLEMNPFTLVAGQPFPLDLRGELDDTAQFKDFQKWGDIEFPLPFGRTMSLAEHHIHSLDEKTGASLKLTILNPKGRIWTMVAGGGASVIYTDTVGDLGYAHELGNYAEYSGAPSEDETLKYARTLVDCATADPDPRARALIVGGGIANFTDVAATFNGIIKAFREKQEQIKAAHMRIFVRRGGPNYKTGLQKMKELGTEIGVPIEVYGPEASMTGICKKAIDFIKEADAKVSK</sequence>
<evidence type="ECO:0000256" key="2">
    <source>
        <dbReference type="ARBA" id="ARBA00009182"/>
    </source>
</evidence>
<evidence type="ECO:0000256" key="4">
    <source>
        <dbReference type="ARBA" id="ARBA00012639"/>
    </source>
</evidence>
<dbReference type="Gene3D" id="3.40.50.261">
    <property type="entry name" value="Succinyl-CoA synthetase domains"/>
    <property type="match status" value="1"/>
</dbReference>
<evidence type="ECO:0000256" key="3">
    <source>
        <dbReference type="ARBA" id="ARBA00011412"/>
    </source>
</evidence>
<evidence type="ECO:0000256" key="11">
    <source>
        <dbReference type="ARBA" id="ARBA00023315"/>
    </source>
</evidence>
<comment type="similarity">
    <text evidence="2">Belongs to the succinate/malate CoA ligase beta subunit family.</text>
</comment>
<dbReference type="SUPFAM" id="SSF56059">
    <property type="entry name" value="Glutathione synthetase ATP-binding domain-like"/>
    <property type="match status" value="1"/>
</dbReference>
<dbReference type="GO" id="GO:0005524">
    <property type="term" value="F:ATP binding"/>
    <property type="evidence" value="ECO:0007669"/>
    <property type="project" value="UniProtKB-KW"/>
</dbReference>
<keyword evidence="16" id="KW-1185">Reference proteome</keyword>
<dbReference type="Pfam" id="PF16114">
    <property type="entry name" value="Citrate_bind"/>
    <property type="match status" value="1"/>
</dbReference>
<dbReference type="GO" id="GO:0016829">
    <property type="term" value="F:lyase activity"/>
    <property type="evidence" value="ECO:0007669"/>
    <property type="project" value="UniProtKB-KW"/>
</dbReference>
<feature type="domain" description="ATP-citrate synthase ATP-grasp" evidence="14">
    <location>
        <begin position="2"/>
        <end position="230"/>
    </location>
</feature>
<keyword evidence="5" id="KW-0963">Cytoplasm</keyword>